<dbReference type="InterPro" id="IPR005846">
    <property type="entry name" value="A-D-PHexomutase_a/b/a-III"/>
</dbReference>
<dbReference type="PROSITE" id="PS00710">
    <property type="entry name" value="PGM_PMM"/>
    <property type="match status" value="1"/>
</dbReference>
<dbReference type="PANTHER" id="PTHR42946">
    <property type="entry name" value="PHOSPHOHEXOSE MUTASE"/>
    <property type="match status" value="1"/>
</dbReference>
<evidence type="ECO:0000259" key="10">
    <source>
        <dbReference type="Pfam" id="PF02878"/>
    </source>
</evidence>
<evidence type="ECO:0000256" key="5">
    <source>
        <dbReference type="ARBA" id="ARBA00023235"/>
    </source>
</evidence>
<evidence type="ECO:0000259" key="11">
    <source>
        <dbReference type="Pfam" id="PF02879"/>
    </source>
</evidence>
<dbReference type="InterPro" id="IPR005845">
    <property type="entry name" value="A-D-PHexomutase_a/b/a-II"/>
</dbReference>
<dbReference type="SUPFAM" id="SSF53738">
    <property type="entry name" value="Phosphoglucomutase, first 3 domains"/>
    <property type="match status" value="3"/>
</dbReference>
<comment type="function">
    <text evidence="6 8">Catalyzes the conversion of glucosamine-6-phosphate to glucosamine-1-phosphate.</text>
</comment>
<reference evidence="13 14" key="1">
    <citation type="submission" date="2019-10" db="EMBL/GenBank/DDBJ databases">
        <title>Description of Paenibacillus pedi sp. nov.</title>
        <authorList>
            <person name="Carlier A."/>
            <person name="Qi S."/>
        </authorList>
    </citation>
    <scope>NUCLEOTIDE SEQUENCE [LARGE SCALE GENOMIC DNA]</scope>
    <source>
        <strain evidence="13 14">LMG 31457</strain>
    </source>
</reference>
<keyword evidence="14" id="KW-1185">Reference proteome</keyword>
<dbReference type="InterPro" id="IPR016055">
    <property type="entry name" value="A-D-PHexomutase_a/b/a-I/II/III"/>
</dbReference>
<comment type="similarity">
    <text evidence="1 6 7">Belongs to the phosphohexose mutase family.</text>
</comment>
<keyword evidence="5 6" id="KW-0413">Isomerase</keyword>
<dbReference type="InterPro" id="IPR036900">
    <property type="entry name" value="A-D-PHexomutase_C_sf"/>
</dbReference>
<keyword evidence="4 6" id="KW-0460">Magnesium</keyword>
<proteinExistence type="inferred from homology"/>
<dbReference type="InterPro" id="IPR005841">
    <property type="entry name" value="Alpha-D-phosphohexomutase_SF"/>
</dbReference>
<evidence type="ECO:0000256" key="8">
    <source>
        <dbReference type="RuleBase" id="RU004327"/>
    </source>
</evidence>
<dbReference type="Proteomes" id="UP000618579">
    <property type="component" value="Unassembled WGS sequence"/>
</dbReference>
<evidence type="ECO:0000256" key="2">
    <source>
        <dbReference type="ARBA" id="ARBA00022553"/>
    </source>
</evidence>
<sequence>MGVIFGTDGIRGVANRELSPELAFELGLIVGSMLSRSCGRKRPSVVIGRDTRISGHMLEAALVAGLLSAGTDAVRLGVLPTPGVAYITRHSRMDAGVMISASHNPVEDNGIKFFGRDGFKMPDEWEADVEALLQGKQNRDSRPVGSGIGTVRDDAQSALDYVSYLKSTISGSLAGCKVVLDCANGAASSLAPRLFSELGAETVLIHHQPNGLNINEQCGSTHPEHLRKAVLEHQAHAGLAFDGDADRLIAVDERGDIVDGDHILYILAAQMAKHRQLRHNTVVSTVMSNLGFHKALHNRGLESLKSKVGDRHVMEEMRKGGYNLGGEQSGHIIMLDYSTTGDGLLSAVQLMQAMLQEGVPLSEIAAPVVKFPQLIVNVRVKNKYKLEGNRRIDAAIRHVESEMAGRGRVLVRPSGTEALVRVMAEGPDERELSGYVEGIVEVVKEELEYSVV</sequence>
<feature type="modified residue" description="Phosphoserine" evidence="6">
    <location>
        <position position="102"/>
    </location>
</feature>
<dbReference type="Pfam" id="PF02878">
    <property type="entry name" value="PGM_PMM_I"/>
    <property type="match status" value="1"/>
</dbReference>
<evidence type="ECO:0000256" key="6">
    <source>
        <dbReference type="HAMAP-Rule" id="MF_01554"/>
    </source>
</evidence>
<dbReference type="EC" id="5.4.2.10" evidence="6 8"/>
<evidence type="ECO:0000256" key="1">
    <source>
        <dbReference type="ARBA" id="ARBA00010231"/>
    </source>
</evidence>
<feature type="active site" description="Phosphoserine intermediate" evidence="6">
    <location>
        <position position="102"/>
    </location>
</feature>
<feature type="binding site" description="via phosphate group" evidence="6">
    <location>
        <position position="102"/>
    </location>
    <ligand>
        <name>Mg(2+)</name>
        <dbReference type="ChEBI" id="CHEBI:18420"/>
    </ligand>
</feature>
<evidence type="ECO:0000256" key="7">
    <source>
        <dbReference type="RuleBase" id="RU004326"/>
    </source>
</evidence>
<evidence type="ECO:0000313" key="13">
    <source>
        <dbReference type="EMBL" id="NOU99423.1"/>
    </source>
</evidence>
<evidence type="ECO:0000313" key="14">
    <source>
        <dbReference type="Proteomes" id="UP000618579"/>
    </source>
</evidence>
<comment type="cofactor">
    <cofactor evidence="6">
        <name>Mg(2+)</name>
        <dbReference type="ChEBI" id="CHEBI:18420"/>
    </cofactor>
    <text evidence="6">Binds 1 Mg(2+) ion per subunit.</text>
</comment>
<feature type="domain" description="Alpha-D-phosphohexomutase C-terminal" evidence="9">
    <location>
        <begin position="376"/>
        <end position="441"/>
    </location>
</feature>
<dbReference type="InterPro" id="IPR050060">
    <property type="entry name" value="Phosphoglucosamine_mutase"/>
</dbReference>
<dbReference type="InterPro" id="IPR006352">
    <property type="entry name" value="GlmM_bact"/>
</dbReference>
<feature type="binding site" evidence="6">
    <location>
        <position position="246"/>
    </location>
    <ligand>
        <name>Mg(2+)</name>
        <dbReference type="ChEBI" id="CHEBI:18420"/>
    </ligand>
</feature>
<dbReference type="Pfam" id="PF02879">
    <property type="entry name" value="PGM_PMM_II"/>
    <property type="match status" value="1"/>
</dbReference>
<dbReference type="Gene3D" id="3.40.120.10">
    <property type="entry name" value="Alpha-D-Glucose-1,6-Bisphosphate, subunit A, domain 3"/>
    <property type="match status" value="3"/>
</dbReference>
<dbReference type="PRINTS" id="PR00509">
    <property type="entry name" value="PGMPMM"/>
</dbReference>
<evidence type="ECO:0000259" key="9">
    <source>
        <dbReference type="Pfam" id="PF00408"/>
    </source>
</evidence>
<dbReference type="CDD" id="cd05802">
    <property type="entry name" value="GlmM"/>
    <property type="match status" value="1"/>
</dbReference>
<comment type="catalytic activity">
    <reaction evidence="6 8">
        <text>alpha-D-glucosamine 1-phosphate = D-glucosamine 6-phosphate</text>
        <dbReference type="Rhea" id="RHEA:23424"/>
        <dbReference type="ChEBI" id="CHEBI:58516"/>
        <dbReference type="ChEBI" id="CHEBI:58725"/>
        <dbReference type="EC" id="5.4.2.10"/>
    </reaction>
</comment>
<comment type="PTM">
    <text evidence="6">Activated by phosphorylation.</text>
</comment>
<feature type="binding site" evidence="6">
    <location>
        <position position="242"/>
    </location>
    <ligand>
        <name>Mg(2+)</name>
        <dbReference type="ChEBI" id="CHEBI:18420"/>
    </ligand>
</feature>
<evidence type="ECO:0000259" key="12">
    <source>
        <dbReference type="Pfam" id="PF02880"/>
    </source>
</evidence>
<keyword evidence="3 6" id="KW-0479">Metal-binding</keyword>
<dbReference type="NCBIfam" id="NF008139">
    <property type="entry name" value="PRK10887.1"/>
    <property type="match status" value="1"/>
</dbReference>
<gene>
    <name evidence="6" type="primary">glmM</name>
    <name evidence="13" type="ORF">GC097_05195</name>
</gene>
<comment type="caution">
    <text evidence="13">The sequence shown here is derived from an EMBL/GenBank/DDBJ whole genome shotgun (WGS) entry which is preliminary data.</text>
</comment>
<evidence type="ECO:0000256" key="3">
    <source>
        <dbReference type="ARBA" id="ARBA00022723"/>
    </source>
</evidence>
<evidence type="ECO:0000256" key="4">
    <source>
        <dbReference type="ARBA" id="ARBA00022842"/>
    </source>
</evidence>
<accession>A0ABX1ZH51</accession>
<protein>
    <recommendedName>
        <fullName evidence="6 8">Phosphoglucosamine mutase</fullName>
        <ecNumber evidence="6 8">5.4.2.10</ecNumber>
    </recommendedName>
</protein>
<name>A0ABX1ZH51_9BACL</name>
<dbReference type="HAMAP" id="MF_01554_B">
    <property type="entry name" value="GlmM_B"/>
    <property type="match status" value="1"/>
</dbReference>
<feature type="domain" description="Alpha-D-phosphohexomutase alpha/beta/alpha" evidence="12">
    <location>
        <begin position="259"/>
        <end position="366"/>
    </location>
</feature>
<dbReference type="GO" id="GO:0008966">
    <property type="term" value="F:phosphoglucosamine mutase activity"/>
    <property type="evidence" value="ECO:0007669"/>
    <property type="project" value="UniProtKB-EC"/>
</dbReference>
<dbReference type="Gene3D" id="3.30.310.50">
    <property type="entry name" value="Alpha-D-phosphohexomutase, C-terminal domain"/>
    <property type="match status" value="1"/>
</dbReference>
<feature type="domain" description="Alpha-D-phosphohexomutase alpha/beta/alpha" evidence="10">
    <location>
        <begin position="4"/>
        <end position="137"/>
    </location>
</feature>
<dbReference type="RefSeq" id="WP_171682309.1">
    <property type="nucleotide sequence ID" value="NZ_WHNZ01000013.1"/>
</dbReference>
<dbReference type="InterPro" id="IPR005844">
    <property type="entry name" value="A-D-PHexomutase_a/b/a-I"/>
</dbReference>
<organism evidence="13 14">
    <name type="scientific">Paenibacillus planticolens</name>
    <dbReference type="NCBI Taxonomy" id="2654976"/>
    <lineage>
        <taxon>Bacteria</taxon>
        <taxon>Bacillati</taxon>
        <taxon>Bacillota</taxon>
        <taxon>Bacilli</taxon>
        <taxon>Bacillales</taxon>
        <taxon>Paenibacillaceae</taxon>
        <taxon>Paenibacillus</taxon>
    </lineage>
</organism>
<dbReference type="SUPFAM" id="SSF55957">
    <property type="entry name" value="Phosphoglucomutase, C-terminal domain"/>
    <property type="match status" value="1"/>
</dbReference>
<dbReference type="InterPro" id="IPR005843">
    <property type="entry name" value="A-D-PHexomutase_C"/>
</dbReference>
<dbReference type="EMBL" id="WHNZ01000013">
    <property type="protein sequence ID" value="NOU99423.1"/>
    <property type="molecule type" value="Genomic_DNA"/>
</dbReference>
<dbReference type="Pfam" id="PF00408">
    <property type="entry name" value="PGM_PMM_IV"/>
    <property type="match status" value="1"/>
</dbReference>
<dbReference type="PANTHER" id="PTHR42946:SF1">
    <property type="entry name" value="PHOSPHOGLUCOMUTASE (ALPHA-D-GLUCOSE-1,6-BISPHOSPHATE-DEPENDENT)"/>
    <property type="match status" value="1"/>
</dbReference>
<dbReference type="InterPro" id="IPR016066">
    <property type="entry name" value="A-D-PHexomutase_CS"/>
</dbReference>
<dbReference type="Pfam" id="PF02880">
    <property type="entry name" value="PGM_PMM_III"/>
    <property type="match status" value="1"/>
</dbReference>
<feature type="domain" description="Alpha-D-phosphohexomutase alpha/beta/alpha" evidence="11">
    <location>
        <begin position="160"/>
        <end position="255"/>
    </location>
</feature>
<dbReference type="NCBIfam" id="TIGR01455">
    <property type="entry name" value="glmM"/>
    <property type="match status" value="1"/>
</dbReference>
<feature type="binding site" evidence="6">
    <location>
        <position position="244"/>
    </location>
    <ligand>
        <name>Mg(2+)</name>
        <dbReference type="ChEBI" id="CHEBI:18420"/>
    </ligand>
</feature>
<keyword evidence="2 6" id="KW-0597">Phosphoprotein</keyword>